<dbReference type="SUPFAM" id="SSF54791">
    <property type="entry name" value="Eukaryotic type KH-domain (KH-domain type I)"/>
    <property type="match status" value="1"/>
</dbReference>
<dbReference type="Proteomes" id="UP000054359">
    <property type="component" value="Unassembled WGS sequence"/>
</dbReference>
<name>A0A087UYU2_STEMI</name>
<evidence type="ECO:0000256" key="1">
    <source>
        <dbReference type="ARBA" id="ARBA00022737"/>
    </source>
</evidence>
<dbReference type="EMBL" id="KK122334">
    <property type="protein sequence ID" value="KFM82531.1"/>
    <property type="molecule type" value="Genomic_DNA"/>
</dbReference>
<protein>
    <submittedName>
        <fullName evidence="5">Poly(RC)-binding protein 3</fullName>
    </submittedName>
</protein>
<dbReference type="AlphaFoldDB" id="A0A087UYU2"/>
<dbReference type="PROSITE" id="PS50084">
    <property type="entry name" value="KH_TYPE_1"/>
    <property type="match status" value="1"/>
</dbReference>
<dbReference type="InterPro" id="IPR004088">
    <property type="entry name" value="KH_dom_type_1"/>
</dbReference>
<keyword evidence="6" id="KW-1185">Reference proteome</keyword>
<dbReference type="Gene3D" id="3.30.1370.10">
    <property type="entry name" value="K Homology domain, type 1"/>
    <property type="match status" value="1"/>
</dbReference>
<evidence type="ECO:0000256" key="2">
    <source>
        <dbReference type="PROSITE-ProRule" id="PRU00117"/>
    </source>
</evidence>
<evidence type="ECO:0000313" key="6">
    <source>
        <dbReference type="Proteomes" id="UP000054359"/>
    </source>
</evidence>
<reference evidence="5 6" key="1">
    <citation type="submission" date="2013-11" db="EMBL/GenBank/DDBJ databases">
        <title>Genome sequencing of Stegodyphus mimosarum.</title>
        <authorList>
            <person name="Bechsgaard J."/>
        </authorList>
    </citation>
    <scope>NUCLEOTIDE SEQUENCE [LARGE SCALE GENOMIC DNA]</scope>
</reference>
<proteinExistence type="predicted"/>
<dbReference type="CDD" id="cd22439">
    <property type="entry name" value="KH-I_PCBP_rpt3"/>
    <property type="match status" value="1"/>
</dbReference>
<dbReference type="SMART" id="SM00322">
    <property type="entry name" value="KH"/>
    <property type="match status" value="1"/>
</dbReference>
<feature type="non-terminal residue" evidence="5">
    <location>
        <position position="92"/>
    </location>
</feature>
<dbReference type="PANTHER" id="PTHR10288">
    <property type="entry name" value="KH DOMAIN CONTAINING RNA BINDING PROTEIN"/>
    <property type="match status" value="1"/>
</dbReference>
<keyword evidence="1" id="KW-0677">Repeat</keyword>
<evidence type="ECO:0000259" key="4">
    <source>
        <dbReference type="SMART" id="SM00322"/>
    </source>
</evidence>
<gene>
    <name evidence="5" type="ORF">X975_22009</name>
</gene>
<organism evidence="5 6">
    <name type="scientific">Stegodyphus mimosarum</name>
    <name type="common">African social velvet spider</name>
    <dbReference type="NCBI Taxonomy" id="407821"/>
    <lineage>
        <taxon>Eukaryota</taxon>
        <taxon>Metazoa</taxon>
        <taxon>Ecdysozoa</taxon>
        <taxon>Arthropoda</taxon>
        <taxon>Chelicerata</taxon>
        <taxon>Arachnida</taxon>
        <taxon>Araneae</taxon>
        <taxon>Araneomorphae</taxon>
        <taxon>Entelegynae</taxon>
        <taxon>Eresoidea</taxon>
        <taxon>Eresidae</taxon>
        <taxon>Stegodyphus</taxon>
    </lineage>
</organism>
<feature type="region of interest" description="Disordered" evidence="3">
    <location>
        <begin position="67"/>
        <end position="92"/>
    </location>
</feature>
<keyword evidence="2" id="KW-0694">RNA-binding</keyword>
<sequence>MTVSNELIGCIIGKGGTKINEIRQISGAIVKVSNTEEGSKDRTVTITGSPAAVNCAQYLINASIERHKSLDPKPTPASPATVSFAPSLAAAP</sequence>
<dbReference type="OrthoDB" id="442947at2759"/>
<dbReference type="GO" id="GO:0010468">
    <property type="term" value="P:regulation of gene expression"/>
    <property type="evidence" value="ECO:0007669"/>
    <property type="project" value="UniProtKB-ARBA"/>
</dbReference>
<dbReference type="InterPro" id="IPR036612">
    <property type="entry name" value="KH_dom_type_1_sf"/>
</dbReference>
<dbReference type="GO" id="GO:0003723">
    <property type="term" value="F:RNA binding"/>
    <property type="evidence" value="ECO:0007669"/>
    <property type="project" value="UniProtKB-UniRule"/>
</dbReference>
<evidence type="ECO:0000313" key="5">
    <source>
        <dbReference type="EMBL" id="KFM82531.1"/>
    </source>
</evidence>
<dbReference type="STRING" id="407821.A0A087UYU2"/>
<accession>A0A087UYU2</accession>
<evidence type="ECO:0000256" key="3">
    <source>
        <dbReference type="SAM" id="MobiDB-lite"/>
    </source>
</evidence>
<dbReference type="Pfam" id="PF00013">
    <property type="entry name" value="KH_1"/>
    <property type="match status" value="1"/>
</dbReference>
<dbReference type="InterPro" id="IPR004087">
    <property type="entry name" value="KH_dom"/>
</dbReference>
<feature type="domain" description="K Homology" evidence="4">
    <location>
        <begin position="1"/>
        <end position="65"/>
    </location>
</feature>